<dbReference type="EMBL" id="MCGI01000006">
    <property type="protein sequence ID" value="ODM07855.1"/>
    <property type="molecule type" value="Genomic_DNA"/>
</dbReference>
<gene>
    <name evidence="3" type="primary">lipO_55</name>
    <name evidence="3" type="ORF">BEH84_05178</name>
</gene>
<evidence type="ECO:0000313" key="4">
    <source>
        <dbReference type="Proteomes" id="UP000095003"/>
    </source>
</evidence>
<dbReference type="PROSITE" id="PS51257">
    <property type="entry name" value="PROKAR_LIPOPROTEIN"/>
    <property type="match status" value="1"/>
</dbReference>
<dbReference type="Gene3D" id="3.40.190.10">
    <property type="entry name" value="Periplasmic binding protein-like II"/>
    <property type="match status" value="2"/>
</dbReference>
<dbReference type="Proteomes" id="UP000095003">
    <property type="component" value="Unassembled WGS sequence"/>
</dbReference>
<proteinExistence type="predicted"/>
<keyword evidence="2" id="KW-0732">Signal</keyword>
<evidence type="ECO:0000256" key="1">
    <source>
        <dbReference type="SAM" id="MobiDB-lite"/>
    </source>
</evidence>
<comment type="caution">
    <text evidence="3">The sequence shown here is derived from an EMBL/GenBank/DDBJ whole genome shotgun (WGS) entry which is preliminary data.</text>
</comment>
<dbReference type="RefSeq" id="WP_069158816.1">
    <property type="nucleotide sequence ID" value="NZ_BAABXS010000003.1"/>
</dbReference>
<evidence type="ECO:0000256" key="2">
    <source>
        <dbReference type="SAM" id="SignalP"/>
    </source>
</evidence>
<protein>
    <submittedName>
        <fullName evidence="3">Lipoprotein LipO</fullName>
    </submittedName>
</protein>
<evidence type="ECO:0000313" key="3">
    <source>
        <dbReference type="EMBL" id="ODM07855.1"/>
    </source>
</evidence>
<reference evidence="3 4" key="1">
    <citation type="submission" date="2016-07" db="EMBL/GenBank/DDBJ databases">
        <title>Characterization of isolates of Eisenbergiella tayi derived from blood cultures, using whole genome sequencing.</title>
        <authorList>
            <person name="Burdz T."/>
            <person name="Wiebe D."/>
            <person name="Huynh C."/>
            <person name="Bernard K."/>
        </authorList>
    </citation>
    <scope>NUCLEOTIDE SEQUENCE [LARGE SCALE GENOMIC DNA]</scope>
    <source>
        <strain evidence="3 4">NML 120489</strain>
    </source>
</reference>
<dbReference type="PANTHER" id="PTHR43649:SF17">
    <property type="entry name" value="ABC TRANSPORTER SOLUTE BINDING PROTEIN-SUGAR TRANSPORT"/>
    <property type="match status" value="1"/>
</dbReference>
<dbReference type="SUPFAM" id="SSF53850">
    <property type="entry name" value="Periplasmic binding protein-like II"/>
    <property type="match status" value="1"/>
</dbReference>
<keyword evidence="3" id="KW-0449">Lipoprotein</keyword>
<feature type="chain" id="PRO_5009122900" evidence="2">
    <location>
        <begin position="26"/>
        <end position="570"/>
    </location>
</feature>
<organism evidence="3 4">
    <name type="scientific">Eisenbergiella tayi</name>
    <dbReference type="NCBI Taxonomy" id="1432052"/>
    <lineage>
        <taxon>Bacteria</taxon>
        <taxon>Bacillati</taxon>
        <taxon>Bacillota</taxon>
        <taxon>Clostridia</taxon>
        <taxon>Lachnospirales</taxon>
        <taxon>Lachnospiraceae</taxon>
        <taxon>Eisenbergiella</taxon>
    </lineage>
</organism>
<sequence>MKRKKWTALMIAACMAALSITGCGAKQTDQTGGEVSTGQETAEAVSTEDSKDMFNESGQLPILKEKEKITIGIAQLSQVIDYDTNALTKKIEEDVNVDIEFVFFPETDAQGKFSIMANSGTEMPDIIMGYDLIQQNASVYGASGLFLPLNEYYEDPDISYYFHHEIPEEDQELMLKGVTSADGNIYAMASYYPALANEISQRYWINQTWLDKLGLDMPTTTEEFYEVLKAFKTQDPNGNGKADEIPLIGSKDGWNQRPQDFLMNAFVYANNDQKYLMVKDGKVMASYTQPEWRDGLEYMNMLCTEGLLDPMSYTQDVKQLKALLENEEVQLVGCLAAGSMSAYLPESERRVDMEPLPPLTGPEGVRYAAYSPTTIIEEMAITKYCKNPELAFRLGDYLYEESMSMMTRYGVEGVDWTREGADKEKGLYEDSLGIPCGFLILNDIWNVDQNSSWRQVGPAYRSGSMSDQGVAANPDPKATVSMLSKAVGLYKDYTPTEYVNNLVYTVDEKEERAELYTTIKAARDEAIVRFITGDRPLSEWDDYLKELEACGLERYLEIEQSAYDRAEGRK</sequence>
<dbReference type="GeneID" id="93305130"/>
<accession>A0A1E3AGJ1</accession>
<feature type="compositionally biased region" description="Polar residues" evidence="1">
    <location>
        <begin position="28"/>
        <end position="40"/>
    </location>
</feature>
<feature type="signal peptide" evidence="2">
    <location>
        <begin position="1"/>
        <end position="25"/>
    </location>
</feature>
<dbReference type="Pfam" id="PF01547">
    <property type="entry name" value="SBP_bac_1"/>
    <property type="match status" value="1"/>
</dbReference>
<dbReference type="InterPro" id="IPR050490">
    <property type="entry name" value="Bact_solute-bd_prot1"/>
</dbReference>
<dbReference type="InterPro" id="IPR006059">
    <property type="entry name" value="SBP"/>
</dbReference>
<name>A0A1E3AGJ1_9FIRM</name>
<dbReference type="AlphaFoldDB" id="A0A1E3AGJ1"/>
<dbReference type="PATRIC" id="fig|1432052.3.peg.5736"/>
<feature type="region of interest" description="Disordered" evidence="1">
    <location>
        <begin position="28"/>
        <end position="51"/>
    </location>
</feature>
<dbReference type="PANTHER" id="PTHR43649">
    <property type="entry name" value="ARABINOSE-BINDING PROTEIN-RELATED"/>
    <property type="match status" value="1"/>
</dbReference>